<keyword evidence="2" id="KW-1185">Reference proteome</keyword>
<dbReference type="AlphaFoldDB" id="A0A0C2VFP4"/>
<gene>
    <name evidence="1" type="ORF">KP77_34630</name>
</gene>
<evidence type="ECO:0000313" key="2">
    <source>
        <dbReference type="Proteomes" id="UP000031950"/>
    </source>
</evidence>
<dbReference type="Proteomes" id="UP000031950">
    <property type="component" value="Unassembled WGS sequence"/>
</dbReference>
<reference evidence="1 2" key="1">
    <citation type="submission" date="2015-01" db="EMBL/GenBank/DDBJ databases">
        <title>Genome sequence of Jeotgalibacillus alimentarius.</title>
        <authorList>
            <person name="Goh K.M."/>
            <person name="Chan K.-G."/>
            <person name="Yaakop A.S."/>
            <person name="Ee R."/>
            <person name="Gan H.M."/>
            <person name="Chan C.S."/>
        </authorList>
    </citation>
    <scope>NUCLEOTIDE SEQUENCE [LARGE SCALE GENOMIC DNA]</scope>
    <source>
        <strain evidence="1 2">YKJ-13</strain>
    </source>
</reference>
<comment type="caution">
    <text evidence="1">The sequence shown here is derived from an EMBL/GenBank/DDBJ whole genome shotgun (WGS) entry which is preliminary data.</text>
</comment>
<evidence type="ECO:0008006" key="3">
    <source>
        <dbReference type="Google" id="ProtNLM"/>
    </source>
</evidence>
<name>A0A0C2VFP4_9BACL</name>
<organism evidence="1 2">
    <name type="scientific">Jeotgalibacillus alimentarius</name>
    <dbReference type="NCBI Taxonomy" id="135826"/>
    <lineage>
        <taxon>Bacteria</taxon>
        <taxon>Bacillati</taxon>
        <taxon>Bacillota</taxon>
        <taxon>Bacilli</taxon>
        <taxon>Bacillales</taxon>
        <taxon>Caryophanaceae</taxon>
        <taxon>Jeotgalibacillus</taxon>
    </lineage>
</organism>
<proteinExistence type="predicted"/>
<protein>
    <recommendedName>
        <fullName evidence="3">MarR family transcriptional regulator</fullName>
    </recommendedName>
</protein>
<accession>A0A0C2VFP4</accession>
<dbReference type="EMBL" id="JXRQ01000030">
    <property type="protein sequence ID" value="KIL42833.1"/>
    <property type="molecule type" value="Genomic_DNA"/>
</dbReference>
<sequence length="52" mass="6047">MYLTSDGETLINEFFTVVENQFSKQIKNISNEDLIEIITSIEVLNEKLLKKL</sequence>
<evidence type="ECO:0000313" key="1">
    <source>
        <dbReference type="EMBL" id="KIL42833.1"/>
    </source>
</evidence>
<dbReference type="PATRIC" id="fig|135826.4.peg.3439"/>